<accession>A0A6C0CMQ9</accession>
<evidence type="ECO:0000313" key="1">
    <source>
        <dbReference type="EMBL" id="QHT05170.1"/>
    </source>
</evidence>
<protein>
    <submittedName>
        <fullName evidence="1">Uncharacterized protein</fullName>
    </submittedName>
</protein>
<dbReference type="EMBL" id="MN739450">
    <property type="protein sequence ID" value="QHT05170.1"/>
    <property type="molecule type" value="Genomic_DNA"/>
</dbReference>
<reference evidence="1" key="1">
    <citation type="journal article" date="2020" name="Nature">
        <title>Giant virus diversity and host interactions through global metagenomics.</title>
        <authorList>
            <person name="Schulz F."/>
            <person name="Roux S."/>
            <person name="Paez-Espino D."/>
            <person name="Jungbluth S."/>
            <person name="Walsh D.A."/>
            <person name="Denef V.J."/>
            <person name="McMahon K.D."/>
            <person name="Konstantinidis K.T."/>
            <person name="Eloe-Fadrosh E.A."/>
            <person name="Kyrpides N.C."/>
            <person name="Woyke T."/>
        </authorList>
    </citation>
    <scope>NUCLEOTIDE SEQUENCE</scope>
    <source>
        <strain evidence="1">GVMAG-M-3300021354-14</strain>
    </source>
</reference>
<organism evidence="1">
    <name type="scientific">viral metagenome</name>
    <dbReference type="NCBI Taxonomy" id="1070528"/>
    <lineage>
        <taxon>unclassified sequences</taxon>
        <taxon>metagenomes</taxon>
        <taxon>organismal metagenomes</taxon>
    </lineage>
</organism>
<sequence length="152" mass="16792">MEVANVAASVGLPVDTPPEILGFLERFVQSTDVNAGANKNKQQLTEQKNEAQKVLIAFMESRQIAYLEVKGKFLVVDDSVTPLAYSDTFIQAAFKHFMGLPHQGKTLDMLSDEFITFCKKARTDNGTHKKSLKTQATRPVKAMFGVMFGGHP</sequence>
<proteinExistence type="predicted"/>
<dbReference type="AlphaFoldDB" id="A0A6C0CMQ9"/>
<name>A0A6C0CMQ9_9ZZZZ</name>